<sequence length="279" mass="32178">MKQFKNYPVSFLEIKKILTAKRKAGFEFVNFTGGEPTLHPNFIEIVKFAKRIGYRTYIGTNGAMLARPDFCEKAAPFLDEISLSIHGYNSLTHDDLVKRKGAFKDIIRAIKNLDKLEFKNRFANVVATKKNFNYLDKILRFLTKNKFKQVLFSNTAPEGNGLKSFKELEVKINDWRKIAPKLKKISERSGIPIRFFGLPICALNGAASLSNDFFWDARTTTERCITKKNMARLIEINNDAPSRNRIKLDLCKNCRYDKICFGVFNEYINNFGTQDIKMK</sequence>
<evidence type="ECO:0000256" key="1">
    <source>
        <dbReference type="ARBA" id="ARBA00022691"/>
    </source>
</evidence>
<dbReference type="InterPro" id="IPR050377">
    <property type="entry name" value="Radical_SAM_PqqE_MftC-like"/>
</dbReference>
<dbReference type="PANTHER" id="PTHR11228">
    <property type="entry name" value="RADICAL SAM DOMAIN PROTEIN"/>
    <property type="match status" value="1"/>
</dbReference>
<evidence type="ECO:0000259" key="5">
    <source>
        <dbReference type="PROSITE" id="PS51918"/>
    </source>
</evidence>
<dbReference type="Pfam" id="PF04055">
    <property type="entry name" value="Radical_SAM"/>
    <property type="match status" value="1"/>
</dbReference>
<evidence type="ECO:0000256" key="2">
    <source>
        <dbReference type="ARBA" id="ARBA00022723"/>
    </source>
</evidence>
<name>A0A1F7RMQ2_9BACT</name>
<dbReference type="InterPro" id="IPR007197">
    <property type="entry name" value="rSAM"/>
</dbReference>
<keyword evidence="3" id="KW-0408">Iron</keyword>
<proteinExistence type="predicted"/>
<dbReference type="EMBL" id="MGDB01000024">
    <property type="protein sequence ID" value="OGL42839.1"/>
    <property type="molecule type" value="Genomic_DNA"/>
</dbReference>
<dbReference type="SUPFAM" id="SSF102114">
    <property type="entry name" value="Radical SAM enzymes"/>
    <property type="match status" value="1"/>
</dbReference>
<dbReference type="Proteomes" id="UP000178526">
    <property type="component" value="Unassembled WGS sequence"/>
</dbReference>
<dbReference type="Gene3D" id="3.20.20.70">
    <property type="entry name" value="Aldolase class I"/>
    <property type="match status" value="1"/>
</dbReference>
<accession>A0A1F7RMQ2</accession>
<feature type="domain" description="Radical SAM core" evidence="5">
    <location>
        <begin position="1"/>
        <end position="188"/>
    </location>
</feature>
<comment type="caution">
    <text evidence="6">The sequence shown here is derived from an EMBL/GenBank/DDBJ whole genome shotgun (WGS) entry which is preliminary data.</text>
</comment>
<keyword evidence="2" id="KW-0479">Metal-binding</keyword>
<gene>
    <name evidence="6" type="ORF">A2042_04030</name>
</gene>
<evidence type="ECO:0000313" key="7">
    <source>
        <dbReference type="Proteomes" id="UP000178526"/>
    </source>
</evidence>
<dbReference type="InterPro" id="IPR058240">
    <property type="entry name" value="rSAM_sf"/>
</dbReference>
<reference evidence="6 7" key="1">
    <citation type="journal article" date="2016" name="Nat. Commun.">
        <title>Thousands of microbial genomes shed light on interconnected biogeochemical processes in an aquifer system.</title>
        <authorList>
            <person name="Anantharaman K."/>
            <person name="Brown C.T."/>
            <person name="Hug L.A."/>
            <person name="Sharon I."/>
            <person name="Castelle C.J."/>
            <person name="Probst A.J."/>
            <person name="Thomas B.C."/>
            <person name="Singh A."/>
            <person name="Wilkins M.J."/>
            <person name="Karaoz U."/>
            <person name="Brodie E.L."/>
            <person name="Williams K.H."/>
            <person name="Hubbard S.S."/>
            <person name="Banfield J.F."/>
        </authorList>
    </citation>
    <scope>NUCLEOTIDE SEQUENCE [LARGE SCALE GENOMIC DNA]</scope>
</reference>
<evidence type="ECO:0000313" key="6">
    <source>
        <dbReference type="EMBL" id="OGL42839.1"/>
    </source>
</evidence>
<keyword evidence="4" id="KW-0411">Iron-sulfur</keyword>
<dbReference type="GO" id="GO:0046872">
    <property type="term" value="F:metal ion binding"/>
    <property type="evidence" value="ECO:0007669"/>
    <property type="project" value="UniProtKB-KW"/>
</dbReference>
<evidence type="ECO:0000256" key="3">
    <source>
        <dbReference type="ARBA" id="ARBA00023004"/>
    </source>
</evidence>
<dbReference type="AlphaFoldDB" id="A0A1F7RMQ2"/>
<dbReference type="InterPro" id="IPR013785">
    <property type="entry name" value="Aldolase_TIM"/>
</dbReference>
<keyword evidence="1" id="KW-0949">S-adenosyl-L-methionine</keyword>
<dbReference type="CDD" id="cd01335">
    <property type="entry name" value="Radical_SAM"/>
    <property type="match status" value="1"/>
</dbReference>
<dbReference type="GO" id="GO:0003824">
    <property type="term" value="F:catalytic activity"/>
    <property type="evidence" value="ECO:0007669"/>
    <property type="project" value="InterPro"/>
</dbReference>
<dbReference type="PANTHER" id="PTHR11228:SF7">
    <property type="entry name" value="PQQA PEPTIDE CYCLASE"/>
    <property type="match status" value="1"/>
</dbReference>
<dbReference type="GO" id="GO:0051536">
    <property type="term" value="F:iron-sulfur cluster binding"/>
    <property type="evidence" value="ECO:0007669"/>
    <property type="project" value="UniProtKB-KW"/>
</dbReference>
<evidence type="ECO:0000256" key="4">
    <source>
        <dbReference type="ARBA" id="ARBA00023014"/>
    </source>
</evidence>
<organism evidence="6 7">
    <name type="scientific">Candidatus Schekmanbacteria bacterium GWA2_38_11</name>
    <dbReference type="NCBI Taxonomy" id="1817876"/>
    <lineage>
        <taxon>Bacteria</taxon>
        <taxon>Candidatus Schekmaniibacteriota</taxon>
    </lineage>
</organism>
<dbReference type="PROSITE" id="PS51918">
    <property type="entry name" value="RADICAL_SAM"/>
    <property type="match status" value="1"/>
</dbReference>
<protein>
    <recommendedName>
        <fullName evidence="5">Radical SAM core domain-containing protein</fullName>
    </recommendedName>
</protein>